<evidence type="ECO:0000313" key="5">
    <source>
        <dbReference type="Proteomes" id="UP000256645"/>
    </source>
</evidence>
<dbReference type="PANTHER" id="PTHR47706">
    <property type="entry name" value="NMRA-LIKE FAMILY PROTEIN"/>
    <property type="match status" value="1"/>
</dbReference>
<feature type="domain" description="NmrA-like" evidence="3">
    <location>
        <begin position="5"/>
        <end position="225"/>
    </location>
</feature>
<dbReference type="CDD" id="cd05259">
    <property type="entry name" value="PCBER_SDR_a"/>
    <property type="match status" value="1"/>
</dbReference>
<accession>A0A3D8RFT1</accession>
<dbReference type="OrthoDB" id="9984533at2759"/>
<dbReference type="SUPFAM" id="SSF51735">
    <property type="entry name" value="NAD(P)-binding Rossmann-fold domains"/>
    <property type="match status" value="1"/>
</dbReference>
<dbReference type="InterPro" id="IPR036291">
    <property type="entry name" value="NAD(P)-bd_dom_sf"/>
</dbReference>
<dbReference type="Gene3D" id="3.40.50.720">
    <property type="entry name" value="NAD(P)-binding Rossmann-like Domain"/>
    <property type="match status" value="1"/>
</dbReference>
<evidence type="ECO:0000259" key="3">
    <source>
        <dbReference type="Pfam" id="PF05368"/>
    </source>
</evidence>
<dbReference type="STRING" id="1849047.A0A3D8RFT1"/>
<dbReference type="InterPro" id="IPR051609">
    <property type="entry name" value="NmrA/Isoflavone_reductase-like"/>
</dbReference>
<keyword evidence="1" id="KW-0521">NADP</keyword>
<dbReference type="AlphaFoldDB" id="A0A3D8RFT1"/>
<dbReference type="Pfam" id="PF05368">
    <property type="entry name" value="NmrA"/>
    <property type="match status" value="1"/>
</dbReference>
<evidence type="ECO:0000313" key="4">
    <source>
        <dbReference type="EMBL" id="RDW72892.1"/>
    </source>
</evidence>
<dbReference type="GO" id="GO:0016491">
    <property type="term" value="F:oxidoreductase activity"/>
    <property type="evidence" value="ECO:0007669"/>
    <property type="project" value="UniProtKB-KW"/>
</dbReference>
<evidence type="ECO:0000256" key="2">
    <source>
        <dbReference type="ARBA" id="ARBA00023002"/>
    </source>
</evidence>
<evidence type="ECO:0000256" key="1">
    <source>
        <dbReference type="ARBA" id="ARBA00022857"/>
    </source>
</evidence>
<dbReference type="Gene3D" id="3.90.25.10">
    <property type="entry name" value="UDP-galactose 4-epimerase, domain 1"/>
    <property type="match status" value="1"/>
</dbReference>
<sequence>MTSIKNVAVLGAGGNLGPSIVEALLDAKFNVTVLSRHSSTNTFPSAVQVRKVDYNSESSLIEDLRGQDAVVSVLGSAGLASQKTVVDAAVKAGVQRFIPSEFGVDTQALEGSPLATLLKDKTDTTEYLKNVSSQHTGFSWTGIATNLFFDWGLRVGSLGFSIPNKTATIIDSGNEPFFGTNLKAIGLAVVSVLQHPETSNRYLRVSSFTTTQNELLSILESESGGQWTVSKEAADERRKTGEENLAKGDRSAFGNLLKDFVFRDGSGHGSPVGGFANKELGLPEEVLKETIKNVLK</sequence>
<name>A0A3D8RFT1_9HELO</name>
<reference evidence="4 5" key="1">
    <citation type="journal article" date="2018" name="IMA Fungus">
        <title>IMA Genome-F 9: Draft genome sequence of Annulohypoxylon stygium, Aspergillus mulundensis, Berkeleyomyces basicola (syn. Thielaviopsis basicola), Ceratocystis smalleyi, two Cercospora beticola strains, Coleophoma cylindrospora, Fusarium fracticaudum, Phialophora cf. hyalina, and Morchella septimelata.</title>
        <authorList>
            <person name="Wingfield B.D."/>
            <person name="Bills G.F."/>
            <person name="Dong Y."/>
            <person name="Huang W."/>
            <person name="Nel W.J."/>
            <person name="Swalarsk-Parry B.S."/>
            <person name="Vaghefi N."/>
            <person name="Wilken P.M."/>
            <person name="An Z."/>
            <person name="de Beer Z.W."/>
            <person name="De Vos L."/>
            <person name="Chen L."/>
            <person name="Duong T.A."/>
            <person name="Gao Y."/>
            <person name="Hammerbacher A."/>
            <person name="Kikkert J.R."/>
            <person name="Li Y."/>
            <person name="Li H."/>
            <person name="Li K."/>
            <person name="Li Q."/>
            <person name="Liu X."/>
            <person name="Ma X."/>
            <person name="Naidoo K."/>
            <person name="Pethybridge S.J."/>
            <person name="Sun J."/>
            <person name="Steenkamp E.T."/>
            <person name="van der Nest M.A."/>
            <person name="van Wyk S."/>
            <person name="Wingfield M.J."/>
            <person name="Xiong C."/>
            <person name="Yue Q."/>
            <person name="Zhang X."/>
        </authorList>
    </citation>
    <scope>NUCLEOTIDE SEQUENCE [LARGE SCALE GENOMIC DNA]</scope>
    <source>
        <strain evidence="4 5">BP6252</strain>
    </source>
</reference>
<dbReference type="Proteomes" id="UP000256645">
    <property type="component" value="Unassembled WGS sequence"/>
</dbReference>
<dbReference type="EMBL" id="PDLM01000007">
    <property type="protein sequence ID" value="RDW72892.1"/>
    <property type="molecule type" value="Genomic_DNA"/>
</dbReference>
<keyword evidence="5" id="KW-1185">Reference proteome</keyword>
<comment type="caution">
    <text evidence="4">The sequence shown here is derived from an EMBL/GenBank/DDBJ whole genome shotgun (WGS) entry which is preliminary data.</text>
</comment>
<dbReference type="PANTHER" id="PTHR47706:SF9">
    <property type="entry name" value="NMRA-LIKE DOMAIN-CONTAINING PROTEIN-RELATED"/>
    <property type="match status" value="1"/>
</dbReference>
<dbReference type="InterPro" id="IPR045312">
    <property type="entry name" value="PCBER-like"/>
</dbReference>
<keyword evidence="2" id="KW-0560">Oxidoreductase</keyword>
<gene>
    <name evidence="4" type="ORF">BP6252_06799</name>
</gene>
<organism evidence="4 5">
    <name type="scientific">Coleophoma cylindrospora</name>
    <dbReference type="NCBI Taxonomy" id="1849047"/>
    <lineage>
        <taxon>Eukaryota</taxon>
        <taxon>Fungi</taxon>
        <taxon>Dikarya</taxon>
        <taxon>Ascomycota</taxon>
        <taxon>Pezizomycotina</taxon>
        <taxon>Leotiomycetes</taxon>
        <taxon>Helotiales</taxon>
        <taxon>Dermateaceae</taxon>
        <taxon>Coleophoma</taxon>
    </lineage>
</organism>
<proteinExistence type="predicted"/>
<protein>
    <submittedName>
        <fullName evidence="4">NmrA-like family protein</fullName>
    </submittedName>
</protein>
<dbReference type="InterPro" id="IPR008030">
    <property type="entry name" value="NmrA-like"/>
</dbReference>